<dbReference type="InterPro" id="IPR036390">
    <property type="entry name" value="WH_DNA-bd_sf"/>
</dbReference>
<name>X1I5Z4_9ZZZZ</name>
<reference evidence="1" key="1">
    <citation type="journal article" date="2014" name="Front. Microbiol.">
        <title>High frequency of phylogenetically diverse reductive dehalogenase-homologous genes in deep subseafloor sedimentary metagenomes.</title>
        <authorList>
            <person name="Kawai M."/>
            <person name="Futagami T."/>
            <person name="Toyoda A."/>
            <person name="Takaki Y."/>
            <person name="Nishi S."/>
            <person name="Hori S."/>
            <person name="Arai W."/>
            <person name="Tsubouchi T."/>
            <person name="Morono Y."/>
            <person name="Uchiyama I."/>
            <person name="Ito T."/>
            <person name="Fujiyama A."/>
            <person name="Inagaki F."/>
            <person name="Takami H."/>
        </authorList>
    </citation>
    <scope>NUCLEOTIDE SEQUENCE</scope>
    <source>
        <strain evidence="1">Expedition CK06-06</strain>
    </source>
</reference>
<dbReference type="SUPFAM" id="SSF46785">
    <property type="entry name" value="Winged helix' DNA-binding domain"/>
    <property type="match status" value="1"/>
</dbReference>
<dbReference type="EMBL" id="BARU01040331">
    <property type="protein sequence ID" value="GAH77122.1"/>
    <property type="molecule type" value="Genomic_DNA"/>
</dbReference>
<dbReference type="AlphaFoldDB" id="X1I5Z4"/>
<evidence type="ECO:0000313" key="1">
    <source>
        <dbReference type="EMBL" id="GAH77122.1"/>
    </source>
</evidence>
<feature type="non-terminal residue" evidence="1">
    <location>
        <position position="180"/>
    </location>
</feature>
<organism evidence="1">
    <name type="scientific">marine sediment metagenome</name>
    <dbReference type="NCBI Taxonomy" id="412755"/>
    <lineage>
        <taxon>unclassified sequences</taxon>
        <taxon>metagenomes</taxon>
        <taxon>ecological metagenomes</taxon>
    </lineage>
</organism>
<gene>
    <name evidence="1" type="ORF">S03H2_62366</name>
</gene>
<accession>X1I5Z4</accession>
<comment type="caution">
    <text evidence="1">The sequence shown here is derived from an EMBL/GenBank/DDBJ whole genome shotgun (WGS) entry which is preliminary data.</text>
</comment>
<sequence length="180" mass="21627">MVDKAKLARLARQWKSQEIDKVIYNALEHYNPPYFTCYELHKAINHKKFDEPLSYHSLNYHLRELEKKGYLKSKIVINENNRKERRFTCKKGKYGEIVIPKYLEPKYPYGMEGYSGKGDQRVEAHRKYNKLTGKIYDESYYCKLCGHRHLSKKSKIWWDHRQHATKKKQHTKIHGINIIA</sequence>
<protein>
    <submittedName>
        <fullName evidence="1">Uncharacterized protein</fullName>
    </submittedName>
</protein>
<proteinExistence type="predicted"/>